<dbReference type="Proteomes" id="UP000215545">
    <property type="component" value="Unassembled WGS sequence"/>
</dbReference>
<keyword evidence="4" id="KW-1185">Reference proteome</keyword>
<reference evidence="1" key="3">
    <citation type="submission" date="2017-03" db="EMBL/GenBank/DDBJ databases">
        <authorList>
            <person name="Dastager S.G."/>
            <person name="Neurgaonkar P.S."/>
            <person name="Dharne M.S."/>
        </authorList>
    </citation>
    <scope>NUCLEOTIDE SEQUENCE</scope>
    <source>
        <strain evidence="1">DSM 25145</strain>
    </source>
</reference>
<dbReference type="AlphaFoldDB" id="A0A1N6NUJ8"/>
<dbReference type="EMBL" id="MWSK01000001">
    <property type="protein sequence ID" value="OXS80147.1"/>
    <property type="molecule type" value="Genomic_DNA"/>
</dbReference>
<proteinExistence type="predicted"/>
<name>A0A1N6NUJ8_9BACI</name>
<protein>
    <submittedName>
        <fullName evidence="2">Uncharacterized protein</fullName>
    </submittedName>
</protein>
<evidence type="ECO:0000313" key="2">
    <source>
        <dbReference type="EMBL" id="SIP95703.1"/>
    </source>
</evidence>
<reference evidence="2 3" key="1">
    <citation type="submission" date="2017-01" db="EMBL/GenBank/DDBJ databases">
        <authorList>
            <person name="Mah S.A."/>
            <person name="Swanson W.J."/>
            <person name="Moy G.W."/>
            <person name="Vacquier V.D."/>
        </authorList>
    </citation>
    <scope>NUCLEOTIDE SEQUENCE [LARGE SCALE GENOMIC DNA]</scope>
    <source>
        <strain evidence="2 3">NIO-1016</strain>
    </source>
</reference>
<reference evidence="4" key="2">
    <citation type="submission" date="2017-03" db="EMBL/GenBank/DDBJ databases">
        <title>Bacillus sp. V-88(T) DSM27956, whole genome shotgun sequencing project.</title>
        <authorList>
            <person name="Dastager S.G."/>
            <person name="Neurgaonkar P.S."/>
            <person name="Dharne M.S."/>
        </authorList>
    </citation>
    <scope>NUCLEOTIDE SEQUENCE [LARGE SCALE GENOMIC DNA]</scope>
    <source>
        <strain evidence="4">DSM 25145</strain>
    </source>
</reference>
<evidence type="ECO:0000313" key="3">
    <source>
        <dbReference type="Proteomes" id="UP000186385"/>
    </source>
</evidence>
<dbReference type="EMBL" id="FTLX01000001">
    <property type="protein sequence ID" value="SIP95703.1"/>
    <property type="molecule type" value="Genomic_DNA"/>
</dbReference>
<organism evidence="2 3">
    <name type="scientific">Domibacillus enclensis</name>
    <dbReference type="NCBI Taxonomy" id="1017273"/>
    <lineage>
        <taxon>Bacteria</taxon>
        <taxon>Bacillati</taxon>
        <taxon>Bacillota</taxon>
        <taxon>Bacilli</taxon>
        <taxon>Bacillales</taxon>
        <taxon>Bacillaceae</taxon>
        <taxon>Domibacillus</taxon>
    </lineage>
</organism>
<dbReference type="Proteomes" id="UP000186385">
    <property type="component" value="Unassembled WGS sequence"/>
</dbReference>
<dbReference type="STRING" id="1017273.SAMN05443094_101277"/>
<gene>
    <name evidence="1" type="ORF">B1B05_01315</name>
    <name evidence="2" type="ORF">SAMN05443094_101277</name>
</gene>
<evidence type="ECO:0000313" key="1">
    <source>
        <dbReference type="EMBL" id="OXS80147.1"/>
    </source>
</evidence>
<sequence length="130" mass="15077">MTSLVITDQEIVFELKFAGVPMNSTIEEYLIPEHEFQLESEYFSLKNRNLEQVCAQIINFDLITDVNESLVHLSLICLTTLSEEETLESFIEKFKSEKLMDRYQLLLGKHGKALLLSQVDQEMLDPQYAE</sequence>
<accession>A0A1N6NUJ8</accession>
<evidence type="ECO:0000313" key="4">
    <source>
        <dbReference type="Proteomes" id="UP000215545"/>
    </source>
</evidence>
<dbReference type="RefSeq" id="WP_045849535.1">
    <property type="nucleotide sequence ID" value="NZ_FTLX01000001.1"/>
</dbReference>